<protein>
    <recommendedName>
        <fullName evidence="1">Transglutaminase-like domain-containing protein</fullName>
    </recommendedName>
</protein>
<keyword evidence="3" id="KW-1185">Reference proteome</keyword>
<reference evidence="2 3" key="1">
    <citation type="journal article" date="2011" name="Genome Res.">
        <title>Phylogeny-wide analysis of social amoeba genomes highlights ancient origins for complex intercellular communication.</title>
        <authorList>
            <person name="Heidel A.J."/>
            <person name="Lawal H.M."/>
            <person name="Felder M."/>
            <person name="Schilde C."/>
            <person name="Helps N.R."/>
            <person name="Tunggal B."/>
            <person name="Rivero F."/>
            <person name="John U."/>
            <person name="Schleicher M."/>
            <person name="Eichinger L."/>
            <person name="Platzer M."/>
            <person name="Noegel A.A."/>
            <person name="Schaap P."/>
            <person name="Gloeckner G."/>
        </authorList>
    </citation>
    <scope>NUCLEOTIDE SEQUENCE [LARGE SCALE GENOMIC DNA]</scope>
    <source>
        <strain evidence="3">ATCC 26659 / Pp 5 / PN500</strain>
    </source>
</reference>
<evidence type="ECO:0000259" key="1">
    <source>
        <dbReference type="SMART" id="SM00460"/>
    </source>
</evidence>
<dbReference type="InParanoid" id="D3B050"/>
<dbReference type="GeneID" id="31357194"/>
<evidence type="ECO:0000313" key="2">
    <source>
        <dbReference type="EMBL" id="EFA84674.1"/>
    </source>
</evidence>
<dbReference type="OMA" id="NAGRGEW"/>
<feature type="domain" description="Transglutaminase-like" evidence="1">
    <location>
        <begin position="392"/>
        <end position="456"/>
    </location>
</feature>
<accession>D3B050</accession>
<evidence type="ECO:0000313" key="3">
    <source>
        <dbReference type="Proteomes" id="UP000001396"/>
    </source>
</evidence>
<dbReference type="Proteomes" id="UP000001396">
    <property type="component" value="Unassembled WGS sequence"/>
</dbReference>
<dbReference type="InterPro" id="IPR038765">
    <property type="entry name" value="Papain-like_cys_pep_sf"/>
</dbReference>
<dbReference type="AlphaFoldDB" id="D3B050"/>
<dbReference type="SUPFAM" id="SSF54001">
    <property type="entry name" value="Cysteine proteinases"/>
    <property type="match status" value="1"/>
</dbReference>
<dbReference type="Pfam" id="PF01841">
    <property type="entry name" value="Transglut_core"/>
    <property type="match status" value="1"/>
</dbReference>
<name>D3B050_HETP5</name>
<dbReference type="EMBL" id="ADBJ01000008">
    <property type="protein sequence ID" value="EFA84674.1"/>
    <property type="molecule type" value="Genomic_DNA"/>
</dbReference>
<comment type="caution">
    <text evidence="2">The sequence shown here is derived from an EMBL/GenBank/DDBJ whole genome shotgun (WGS) entry which is preliminary data.</text>
</comment>
<sequence>MATIDPPFKLTDGLVFRLRSRKGLKNKDDLPDWYLAYSESDGTLISNGGYNKSSEWMLKADPTNEGVFSIKAANSNHFIAINDALEVKTPPQANPNTKMKLFFLDTGKVCVMSFTHKDKKNRAGGAGPHLGVQPRGELIGNAGRGEWGQFDFLPTDLAANNTNLTKLQKSIALNALPLSDPQHEATQLLFNHAKHRELFYGQFIVETKPVSVAKALLNADFKLPNMKVDKWAVFCAAPPSPMPSQNVKSASLKVYNLKNELVSGSDMKQTENGHYMLRSMVHGYPHNITAKYEIEAQLYSMTLKRAEPGQMIPPVPMMGEEQRAYHLKKTSLMDFDSVVFQNWVTNNRLHPMPTEIGPEPLLCYAYRVFLFIKIHFSYIYAKDVKSRKASDTIVRRATDCGGFCILYAAIMRMHGIPCRLLFGRWAATTPEPTGNVHVKGEFYCDGVGWIPYDPASAITNDHTAPYTKCFGSSGGNFITMHFDHNIQGLETIIQGKKNIEFSQGKNSTLTWTVNTN</sequence>
<dbReference type="Gene3D" id="3.10.620.30">
    <property type="match status" value="1"/>
</dbReference>
<proteinExistence type="predicted"/>
<dbReference type="PANTHER" id="PTHR37002">
    <property type="entry name" value="AGAP007005-PA"/>
    <property type="match status" value="1"/>
</dbReference>
<dbReference type="SMART" id="SM00460">
    <property type="entry name" value="TGc"/>
    <property type="match status" value="1"/>
</dbReference>
<gene>
    <name evidence="2" type="ORF">PPL_01665</name>
</gene>
<organism evidence="2 3">
    <name type="scientific">Heterostelium pallidum (strain ATCC 26659 / Pp 5 / PN500)</name>
    <name type="common">Cellular slime mold</name>
    <name type="synonym">Polysphondylium pallidum</name>
    <dbReference type="NCBI Taxonomy" id="670386"/>
    <lineage>
        <taxon>Eukaryota</taxon>
        <taxon>Amoebozoa</taxon>
        <taxon>Evosea</taxon>
        <taxon>Eumycetozoa</taxon>
        <taxon>Dictyostelia</taxon>
        <taxon>Acytosteliales</taxon>
        <taxon>Acytosteliaceae</taxon>
        <taxon>Heterostelium</taxon>
    </lineage>
</organism>
<dbReference type="PANTHER" id="PTHR37002:SF3">
    <property type="entry name" value="TRANSGLUTAMINASE-LIKE DOMAIN-CONTAINING PROTEIN"/>
    <property type="match status" value="1"/>
</dbReference>
<dbReference type="RefSeq" id="XP_020436787.1">
    <property type="nucleotide sequence ID" value="XM_020572670.1"/>
</dbReference>
<dbReference type="InterPro" id="IPR002931">
    <property type="entry name" value="Transglutaminase-like"/>
</dbReference>